<dbReference type="EMBL" id="FRAU01000005">
    <property type="protein sequence ID" value="SHK70905.1"/>
    <property type="molecule type" value="Genomic_DNA"/>
</dbReference>
<keyword evidence="3" id="KW-1185">Reference proteome</keyword>
<dbReference type="OrthoDB" id="1492682at2"/>
<protein>
    <recommendedName>
        <fullName evidence="4">SusD family protein</fullName>
    </recommendedName>
</protein>
<evidence type="ECO:0008006" key="4">
    <source>
        <dbReference type="Google" id="ProtNLM"/>
    </source>
</evidence>
<dbReference type="PROSITE" id="PS51257">
    <property type="entry name" value="PROKAR_LIPOPROTEIN"/>
    <property type="match status" value="1"/>
</dbReference>
<gene>
    <name evidence="2" type="ORF">SAMN04488087_1796</name>
</gene>
<dbReference type="AlphaFoldDB" id="A0A1M6UNS5"/>
<evidence type="ECO:0000313" key="2">
    <source>
        <dbReference type="EMBL" id="SHK70905.1"/>
    </source>
</evidence>
<feature type="signal peptide" evidence="1">
    <location>
        <begin position="1"/>
        <end position="20"/>
    </location>
</feature>
<keyword evidence="1" id="KW-0732">Signal</keyword>
<reference evidence="3" key="1">
    <citation type="submission" date="2016-11" db="EMBL/GenBank/DDBJ databases">
        <authorList>
            <person name="Varghese N."/>
            <person name="Submissions S."/>
        </authorList>
    </citation>
    <scope>NUCLEOTIDE SEQUENCE [LARGE SCALE GENOMIC DNA]</scope>
    <source>
        <strain evidence="3">DSM 22212</strain>
    </source>
</reference>
<dbReference type="RefSeq" id="WP_072715626.1">
    <property type="nucleotide sequence ID" value="NZ_FRAU01000005.1"/>
</dbReference>
<dbReference type="SUPFAM" id="SSF48452">
    <property type="entry name" value="TPR-like"/>
    <property type="match status" value="1"/>
</dbReference>
<feature type="chain" id="PRO_5012296933" description="SusD family protein" evidence="1">
    <location>
        <begin position="21"/>
        <end position="420"/>
    </location>
</feature>
<evidence type="ECO:0000256" key="1">
    <source>
        <dbReference type="SAM" id="SignalP"/>
    </source>
</evidence>
<evidence type="ECO:0000313" key="3">
    <source>
        <dbReference type="Proteomes" id="UP000185812"/>
    </source>
</evidence>
<organism evidence="2 3">
    <name type="scientific">Rhodothermus profundi</name>
    <dbReference type="NCBI Taxonomy" id="633813"/>
    <lineage>
        <taxon>Bacteria</taxon>
        <taxon>Pseudomonadati</taxon>
        <taxon>Rhodothermota</taxon>
        <taxon>Rhodothermia</taxon>
        <taxon>Rhodothermales</taxon>
        <taxon>Rhodothermaceae</taxon>
        <taxon>Rhodothermus</taxon>
    </lineage>
</organism>
<dbReference type="Proteomes" id="UP000185812">
    <property type="component" value="Unassembled WGS sequence"/>
</dbReference>
<proteinExistence type="predicted"/>
<sequence length="420" mass="46829">MKRLLVRVSGSLLLLVGLLAGCDTFVEDVDPPIDTIPDERLNDPEQIPFLVLGVHARFADTYGGLALLGGGLSDELFFDQNVPGATFPSYREIDQGDILLDNNSVDGVYNDVGELRFLADKLVERIDNMDDVPADLATLGRFIGYFYGGVARYFYATYFGLNPDQGGGVIDAGPFIPSDQMYDLALEKLNAALQNLPQELQIGNVTFTQAQLRRVVNSVIARVHLYKGDYAAATQAALNGMQPGDPPFLALFSVEAPNDFYFGGGRGRTQFVPDWRFAQYVEDDPSEAARIPLWTKLGNDGETIYYIQDKYPDQSSPIPFMTWQENHLMLAELGALRGQDIGGLDPLALINEVRQSHGVTLLPVDTIVDEDLILEERDKELFVQGARLPDQRRFNRWHLPPGRWMYLPITQNERNANPNL</sequence>
<dbReference type="STRING" id="633813.SAMN04488087_1796"/>
<dbReference type="InterPro" id="IPR011990">
    <property type="entry name" value="TPR-like_helical_dom_sf"/>
</dbReference>
<accession>A0A1M6UNS5</accession>
<dbReference type="Gene3D" id="1.25.40.390">
    <property type="match status" value="2"/>
</dbReference>
<name>A0A1M6UNS5_9BACT</name>